<sequence>MNLLTINFFTLFFGIIILTINGCRLGSNGFFGKKQSLLVINLGVDPFFKMSALCVQASVYQNLLRMNKQRMGMNPKLNAKLLMEMTAFANNNIGPRIIMQLCTQCGTPCGMQTKLKFIGDPILGQGSLRRRGSLTMSQRRQNVFDNAIHEGTYGSIRRGSMGSMRRGSIGSGGGSFRNRPGSFRNGGPIQHSASVRARQRAALANARPDSDEY</sequence>
<dbReference type="WormBase" id="SRAE_X000051100">
    <property type="protein sequence ID" value="SRP05454"/>
    <property type="gene ID" value="WBGene00266070"/>
</dbReference>
<gene>
    <name evidence="3 5 6" type="ORF">SRAE_X000051100</name>
</gene>
<keyword evidence="2" id="KW-0812">Transmembrane</keyword>
<dbReference type="CTD" id="36383564"/>
<feature type="transmembrane region" description="Helical" evidence="2">
    <location>
        <begin position="6"/>
        <end position="26"/>
    </location>
</feature>
<protein>
    <submittedName>
        <fullName evidence="3 5">Uncharacterized protein</fullName>
    </submittedName>
</protein>
<dbReference type="EMBL" id="LN609530">
    <property type="protein sequence ID" value="CEF71184.1"/>
    <property type="molecule type" value="Genomic_DNA"/>
</dbReference>
<dbReference type="RefSeq" id="XP_024510380.1">
    <property type="nucleotide sequence ID" value="XM_024644864.1"/>
</dbReference>
<feature type="compositionally biased region" description="Low complexity" evidence="1">
    <location>
        <begin position="155"/>
        <end position="168"/>
    </location>
</feature>
<proteinExistence type="predicted"/>
<evidence type="ECO:0000256" key="1">
    <source>
        <dbReference type="SAM" id="MobiDB-lite"/>
    </source>
</evidence>
<dbReference type="GeneID" id="36383564"/>
<dbReference type="Proteomes" id="UP000035682">
    <property type="component" value="Unplaced"/>
</dbReference>
<reference evidence="3 4" key="1">
    <citation type="submission" date="2014-09" db="EMBL/GenBank/DDBJ databases">
        <authorList>
            <person name="Martin A.A."/>
        </authorList>
    </citation>
    <scope>NUCLEOTIDE SEQUENCE</scope>
    <source>
        <strain evidence="4">ED321</strain>
        <strain evidence="3">ED321 Heterogonic</strain>
    </source>
</reference>
<reference evidence="5" key="2">
    <citation type="submission" date="2020-12" db="UniProtKB">
        <authorList>
            <consortium name="WormBaseParasite"/>
        </authorList>
    </citation>
    <scope>IDENTIFICATION</scope>
</reference>
<keyword evidence="4" id="KW-1185">Reference proteome</keyword>
<name>A0A090LUA4_STRRB</name>
<organism evidence="3">
    <name type="scientific">Strongyloides ratti</name>
    <name type="common">Parasitic roundworm</name>
    <dbReference type="NCBI Taxonomy" id="34506"/>
    <lineage>
        <taxon>Eukaryota</taxon>
        <taxon>Metazoa</taxon>
        <taxon>Ecdysozoa</taxon>
        <taxon>Nematoda</taxon>
        <taxon>Chromadorea</taxon>
        <taxon>Rhabditida</taxon>
        <taxon>Tylenchina</taxon>
        <taxon>Panagrolaimomorpha</taxon>
        <taxon>Strongyloidoidea</taxon>
        <taxon>Strongyloididae</taxon>
        <taxon>Strongyloides</taxon>
    </lineage>
</organism>
<keyword evidence="2" id="KW-0472">Membrane</keyword>
<dbReference type="WBParaSite" id="SRAE_X000051100.1">
    <property type="protein sequence ID" value="SRAE_X000051100.1"/>
    <property type="gene ID" value="WBGene00266070"/>
</dbReference>
<keyword evidence="2" id="KW-1133">Transmembrane helix</keyword>
<evidence type="ECO:0000313" key="3">
    <source>
        <dbReference type="EMBL" id="CEF71184.1"/>
    </source>
</evidence>
<evidence type="ECO:0000313" key="4">
    <source>
        <dbReference type="Proteomes" id="UP000035682"/>
    </source>
</evidence>
<feature type="region of interest" description="Disordered" evidence="1">
    <location>
        <begin position="155"/>
        <end position="194"/>
    </location>
</feature>
<evidence type="ECO:0000313" key="5">
    <source>
        <dbReference type="WBParaSite" id="SRAE_X000051100.1"/>
    </source>
</evidence>
<evidence type="ECO:0000313" key="6">
    <source>
        <dbReference type="WormBase" id="SRAE_X000051100"/>
    </source>
</evidence>
<accession>A0A090LUA4</accession>
<dbReference type="AlphaFoldDB" id="A0A090LUA4"/>
<evidence type="ECO:0000256" key="2">
    <source>
        <dbReference type="SAM" id="Phobius"/>
    </source>
</evidence>